<accession>A0A834BDH7</accession>
<evidence type="ECO:0000313" key="2">
    <source>
        <dbReference type="EMBL" id="KAF6131082.1"/>
    </source>
</evidence>
<protein>
    <submittedName>
        <fullName evidence="2">Uncharacterized protein</fullName>
    </submittedName>
</protein>
<evidence type="ECO:0000313" key="3">
    <source>
        <dbReference type="Proteomes" id="UP000664940"/>
    </source>
</evidence>
<evidence type="ECO:0000256" key="1">
    <source>
        <dbReference type="SAM" id="MobiDB-lite"/>
    </source>
</evidence>
<dbReference type="EMBL" id="JABVXQ010000001">
    <property type="protein sequence ID" value="KAF6131082.1"/>
    <property type="molecule type" value="Genomic_DNA"/>
</dbReference>
<sequence length="150" mass="16592">MGPQREVQSAQFLPPPLQRKKAARLHHRDCIPWVPLSWVNSGVRRGPLAEQEGAPRGEDSVRQGTQDQWGQPISFCPHTFPNTPGEVTPKREGRLSLTSCVKYWTVPGTQWPPVKSYMAWVVGGGPGTAAGNNPPENKFVFVLFFSEVCA</sequence>
<reference evidence="2 3" key="1">
    <citation type="journal article" date="2020" name="Nature">
        <title>Six reference-quality genomes reveal evolution of bat adaptations.</title>
        <authorList>
            <person name="Jebb D."/>
            <person name="Huang Z."/>
            <person name="Pippel M."/>
            <person name="Hughes G.M."/>
            <person name="Lavrichenko K."/>
            <person name="Devanna P."/>
            <person name="Winkler S."/>
            <person name="Jermiin L.S."/>
            <person name="Skirmuntt E.C."/>
            <person name="Katzourakis A."/>
            <person name="Burkitt-Gray L."/>
            <person name="Ray D.A."/>
            <person name="Sullivan K.A.M."/>
            <person name="Roscito J.G."/>
            <person name="Kirilenko B.M."/>
            <person name="Davalos L.M."/>
            <person name="Corthals A.P."/>
            <person name="Power M.L."/>
            <person name="Jones G."/>
            <person name="Ransome R.D."/>
            <person name="Dechmann D.K.N."/>
            <person name="Locatelli A.G."/>
            <person name="Puechmaille S.J."/>
            <person name="Fedrigo O."/>
            <person name="Jarvis E.D."/>
            <person name="Hiller M."/>
            <person name="Vernes S.C."/>
            <person name="Myers E.W."/>
            <person name="Teeling E.C."/>
        </authorList>
    </citation>
    <scope>NUCLEOTIDE SEQUENCE [LARGE SCALE GENOMIC DNA]</scope>
    <source>
        <strain evidence="2">Bat1K_MPI-CBG_1</strain>
    </source>
</reference>
<gene>
    <name evidence="2" type="ORF">HJG60_007983</name>
</gene>
<feature type="compositionally biased region" description="Polar residues" evidence="1">
    <location>
        <begin position="62"/>
        <end position="71"/>
    </location>
</feature>
<dbReference type="Proteomes" id="UP000664940">
    <property type="component" value="Unassembled WGS sequence"/>
</dbReference>
<feature type="region of interest" description="Disordered" evidence="1">
    <location>
        <begin position="47"/>
        <end position="71"/>
    </location>
</feature>
<proteinExistence type="predicted"/>
<name>A0A834BDH7_9CHIR</name>
<organism evidence="2 3">
    <name type="scientific">Phyllostomus discolor</name>
    <name type="common">pale spear-nosed bat</name>
    <dbReference type="NCBI Taxonomy" id="89673"/>
    <lineage>
        <taxon>Eukaryota</taxon>
        <taxon>Metazoa</taxon>
        <taxon>Chordata</taxon>
        <taxon>Craniata</taxon>
        <taxon>Vertebrata</taxon>
        <taxon>Euteleostomi</taxon>
        <taxon>Mammalia</taxon>
        <taxon>Eutheria</taxon>
        <taxon>Laurasiatheria</taxon>
        <taxon>Chiroptera</taxon>
        <taxon>Yangochiroptera</taxon>
        <taxon>Phyllostomidae</taxon>
        <taxon>Phyllostominae</taxon>
        <taxon>Phyllostomus</taxon>
    </lineage>
</organism>
<comment type="caution">
    <text evidence="2">The sequence shown here is derived from an EMBL/GenBank/DDBJ whole genome shotgun (WGS) entry which is preliminary data.</text>
</comment>
<dbReference type="AlphaFoldDB" id="A0A834BDH7"/>